<dbReference type="Pfam" id="PF08014">
    <property type="entry name" value="MATCAP"/>
    <property type="match status" value="1"/>
</dbReference>
<evidence type="ECO:0000256" key="4">
    <source>
        <dbReference type="ARBA" id="ARBA00023049"/>
    </source>
</evidence>
<comment type="cofactor">
    <cofactor evidence="1">
        <name>Zn(2+)</name>
        <dbReference type="ChEBI" id="CHEBI:29105"/>
    </cofactor>
</comment>
<evidence type="ECO:0000313" key="6">
    <source>
        <dbReference type="Proteomes" id="UP001203607"/>
    </source>
</evidence>
<evidence type="ECO:0000256" key="3">
    <source>
        <dbReference type="ARBA" id="ARBA00022801"/>
    </source>
</evidence>
<dbReference type="PANTHER" id="PTHR31817">
    <property type="match status" value="1"/>
</dbReference>
<dbReference type="EMBL" id="JAMFMA010000001">
    <property type="protein sequence ID" value="MCL6273274.1"/>
    <property type="molecule type" value="Genomic_DNA"/>
</dbReference>
<comment type="caution">
    <text evidence="5">The sequence shown here is derived from an EMBL/GenBank/DDBJ whole genome shotgun (WGS) entry which is preliminary data.</text>
</comment>
<keyword evidence="4" id="KW-0482">Metalloprotease</keyword>
<evidence type="ECO:0000256" key="1">
    <source>
        <dbReference type="ARBA" id="ARBA00001947"/>
    </source>
</evidence>
<evidence type="ECO:0000256" key="2">
    <source>
        <dbReference type="ARBA" id="ARBA00022670"/>
    </source>
</evidence>
<evidence type="ECO:0000313" key="5">
    <source>
        <dbReference type="EMBL" id="MCL6273274.1"/>
    </source>
</evidence>
<gene>
    <name evidence="5" type="ORF">M3P19_04595</name>
</gene>
<keyword evidence="2" id="KW-0645">Protease</keyword>
<proteinExistence type="predicted"/>
<accession>A0ABT0PPG2</accession>
<dbReference type="PANTHER" id="PTHR31817:SF0">
    <property type="entry name" value="CHROMOSOME UNDETERMINED SCAFFOLD_67, WHOLE GENOME SHOTGUN SEQUENCE"/>
    <property type="match status" value="1"/>
</dbReference>
<keyword evidence="6" id="KW-1185">Reference proteome</keyword>
<dbReference type="InterPro" id="IPR012548">
    <property type="entry name" value="MATCAP"/>
</dbReference>
<organism evidence="5 6">
    <name type="scientific">Flagellimonas spongiicola</name>
    <dbReference type="NCBI Taxonomy" id="2942208"/>
    <lineage>
        <taxon>Bacteria</taxon>
        <taxon>Pseudomonadati</taxon>
        <taxon>Bacteroidota</taxon>
        <taxon>Flavobacteriia</taxon>
        <taxon>Flavobacteriales</taxon>
        <taxon>Flavobacteriaceae</taxon>
        <taxon>Flagellimonas</taxon>
    </lineage>
</organism>
<dbReference type="Proteomes" id="UP001203607">
    <property type="component" value="Unassembled WGS sequence"/>
</dbReference>
<dbReference type="RefSeq" id="WP_249656451.1">
    <property type="nucleotide sequence ID" value="NZ_JAMFMA010000001.1"/>
</dbReference>
<keyword evidence="3" id="KW-0378">Hydrolase</keyword>
<protein>
    <submittedName>
        <fullName evidence="5">Flavohemoglobin expression-modulating QEGLA motif protein</fullName>
    </submittedName>
</protein>
<sequence length="390" mass="45528">MIESAQIGELDKEYGHLFEIDANLDRLVRRIELLSYINPLNIEKEKQRFFSSKYTAEPNFKYPKLKFDPYKLHRLFYSQRLERIKDEKIRQLYQEVIYHYSNMIQCIETIGKGRKFYYNSLRVYGTPMERDVQNARYILHFEDEPASLDMEKVYTAEEARDYFEDYAKHYDFPLNIKFSTHIAAEAMVSNSSQSLLIKKHIKFSKNQLLTLANHEIGIHLVTTFNGQLQPLKIFSNGLPKNVETQEGLAVFSEYMGGALTLKRLKELAYRVLAADSLIKGYSFADTFDLIHGQYKLNRDEAFSITLRAHRGGGFTKDRLYLSGLRKIYKRYQNEESLDMLLSGKVALADEEMIRYLRTKGLAAPIAHKSLSFQQKLNTNPTLDFILNNLK</sequence>
<dbReference type="SMART" id="SM01154">
    <property type="entry name" value="DUF1704"/>
    <property type="match status" value="1"/>
</dbReference>
<name>A0ABT0PPG2_9FLAO</name>
<reference evidence="5 6" key="1">
    <citation type="submission" date="2022-05" db="EMBL/GenBank/DDBJ databases">
        <authorList>
            <person name="Park J.-S."/>
        </authorList>
    </citation>
    <scope>NUCLEOTIDE SEQUENCE [LARGE SCALE GENOMIC DNA]</scope>
    <source>
        <strain evidence="5 6">2012CJ35-5</strain>
    </source>
</reference>